<evidence type="ECO:0000313" key="3">
    <source>
        <dbReference type="Proteomes" id="UP000297595"/>
    </source>
</evidence>
<dbReference type="AlphaFoldDB" id="A0A8H2E840"/>
<sequence>MLTATCQPSEMDKFSSIGRKEHPQNMQSINRKRLFNSDNFDTNKTVSKSPAQLTSAYSAASTMSWSSAMVGQGQQHNCSVGAICRPWPTGPPLSSFCPFWVFVRMFFHSCHDPTNWITILSAYAR</sequence>
<feature type="compositionally biased region" description="Basic and acidic residues" evidence="1">
    <location>
        <begin position="10"/>
        <end position="23"/>
    </location>
</feature>
<dbReference type="Proteomes" id="UP000297595">
    <property type="component" value="Unassembled WGS sequence"/>
</dbReference>
<accession>A0A8H2E840</accession>
<evidence type="ECO:0000256" key="1">
    <source>
        <dbReference type="SAM" id="MobiDB-lite"/>
    </source>
</evidence>
<proteinExistence type="predicted"/>
<dbReference type="EMBL" id="SOZJ01000002">
    <property type="protein sequence ID" value="TGJ72463.1"/>
    <property type="molecule type" value="Genomic_DNA"/>
</dbReference>
<gene>
    <name evidence="2" type="ORF">EYR41_004355</name>
</gene>
<name>A0A8H2E840_ORBOL</name>
<organism evidence="2 3">
    <name type="scientific">Orbilia oligospora</name>
    <name type="common">Nematode-trapping fungus</name>
    <name type="synonym">Arthrobotrys oligospora</name>
    <dbReference type="NCBI Taxonomy" id="2813651"/>
    <lineage>
        <taxon>Eukaryota</taxon>
        <taxon>Fungi</taxon>
        <taxon>Dikarya</taxon>
        <taxon>Ascomycota</taxon>
        <taxon>Pezizomycotina</taxon>
        <taxon>Orbiliomycetes</taxon>
        <taxon>Orbiliales</taxon>
        <taxon>Orbiliaceae</taxon>
        <taxon>Orbilia</taxon>
    </lineage>
</organism>
<protein>
    <submittedName>
        <fullName evidence="2">Uncharacterized protein</fullName>
    </submittedName>
</protein>
<feature type="region of interest" description="Disordered" evidence="1">
    <location>
        <begin position="1"/>
        <end position="26"/>
    </location>
</feature>
<evidence type="ECO:0000313" key="2">
    <source>
        <dbReference type="EMBL" id="TGJ72463.1"/>
    </source>
</evidence>
<reference evidence="2 3" key="1">
    <citation type="submission" date="2019-03" db="EMBL/GenBank/DDBJ databases">
        <title>Nematode-trapping fungi genome.</title>
        <authorList>
            <person name="Vidal-Diez De Ulzurrun G."/>
        </authorList>
    </citation>
    <scope>NUCLEOTIDE SEQUENCE [LARGE SCALE GENOMIC DNA]</scope>
    <source>
        <strain evidence="2 3">TWF154</strain>
    </source>
</reference>
<comment type="caution">
    <text evidence="2">The sequence shown here is derived from an EMBL/GenBank/DDBJ whole genome shotgun (WGS) entry which is preliminary data.</text>
</comment>